<accession>A0A873WVU0</accession>
<gene>
    <name evidence="1" type="ORF">CPT_Shady_063</name>
</gene>
<keyword evidence="2" id="KW-1185">Reference proteome</keyword>
<name>A0A873WVU0_9CAUD</name>
<evidence type="ECO:0000313" key="2">
    <source>
        <dbReference type="Proteomes" id="UP000663311"/>
    </source>
</evidence>
<organism evidence="1 2">
    <name type="scientific">Streptomyces phage Shady</name>
    <dbReference type="NCBI Taxonomy" id="2767585"/>
    <lineage>
        <taxon>Viruses</taxon>
        <taxon>Duplodnaviria</taxon>
        <taxon>Heunggongvirae</taxon>
        <taxon>Uroviricota</taxon>
        <taxon>Caudoviricetes</taxon>
        <taxon>Colingsworthviridae</taxon>
        <taxon>Shadyvirus</taxon>
        <taxon>Shadyvirus shady</taxon>
    </lineage>
</organism>
<evidence type="ECO:0000313" key="1">
    <source>
        <dbReference type="EMBL" id="QPB09824.1"/>
    </source>
</evidence>
<protein>
    <submittedName>
        <fullName evidence="1">Uncharacterized protein</fullName>
    </submittedName>
</protein>
<dbReference type="Proteomes" id="UP000663311">
    <property type="component" value="Segment"/>
</dbReference>
<dbReference type="EMBL" id="MT701596">
    <property type="protein sequence ID" value="QPB09824.1"/>
    <property type="molecule type" value="Genomic_DNA"/>
</dbReference>
<reference evidence="1" key="1">
    <citation type="submission" date="2020-07" db="EMBL/GenBank/DDBJ databases">
        <title>Complete genome sequence of Streptomyces phage Shady.</title>
        <authorList>
            <person name="Ortega C.A."/>
            <person name="Hernandez I."/>
            <person name="Guadalupe Vizoso-Pinto M."/>
            <person name="Clark J.D."/>
            <person name="Liu M."/>
            <person name="Burrowes B.H."/>
        </authorList>
    </citation>
    <scope>NUCLEOTIDE SEQUENCE</scope>
</reference>
<sequence>MNICRTIVPIRKTQGGVTVDVTARLDVTVDLWVETSADGRVWKRSERVPGAQETGRDCKELMAILRAYTRVIETIGPMYDPVSCWFRIVIQGTETGRVLAMVPRHWNELTQTYDPTGGDWVITDYPDAYFAWIADLMRVRVSAKL</sequence>
<proteinExistence type="predicted"/>